<dbReference type="PROSITE" id="PS50005">
    <property type="entry name" value="TPR"/>
    <property type="match status" value="1"/>
</dbReference>
<evidence type="ECO:0000313" key="4">
    <source>
        <dbReference type="Proteomes" id="UP000279089"/>
    </source>
</evidence>
<evidence type="ECO:0000256" key="1">
    <source>
        <dbReference type="PROSITE-ProRule" id="PRU00339"/>
    </source>
</evidence>
<sequence>MLRRFSALCLLLCSAVIAKAQDQLDKSLLMDYLQEQQYDKVIRYMQETVKPSHVNGLAILANAYLQNGQTADAEKTYQLVLEKDSINIAVLQQLGNIARAQQQYAKALGHYSKLVELRPSNAIYFKQLANTASNLVGLQDTAFALMKVSYQLNQKDASVVTFLAEEYLDRKDYLHADSLLKQYYLLDSTNTLVIAAIIKSSYQQKKHRDVVTYGEQLVSSNTVNMVSFTFLAISHYTLEHYDSTIRVYDKLVELAQNEPETLKYYAALSYAQLKQYDKSNEMLEQCIAAAKSPTLDAFYTALAGNYEAMKQYRAAISNYDTAYYLFKDPMRHYGIARIYDQYVQDPQKAKRYYELFLKNSKPESKDERDIQAYVKERVKSL</sequence>
<proteinExistence type="predicted"/>
<evidence type="ECO:0000256" key="2">
    <source>
        <dbReference type="SAM" id="SignalP"/>
    </source>
</evidence>
<feature type="signal peptide" evidence="2">
    <location>
        <begin position="1"/>
        <end position="20"/>
    </location>
</feature>
<dbReference type="Proteomes" id="UP000279089">
    <property type="component" value="Unassembled WGS sequence"/>
</dbReference>
<evidence type="ECO:0000313" key="3">
    <source>
        <dbReference type="EMBL" id="RPD40243.1"/>
    </source>
</evidence>
<dbReference type="SUPFAM" id="SSF48452">
    <property type="entry name" value="TPR-like"/>
    <property type="match status" value="1"/>
</dbReference>
<dbReference type="AlphaFoldDB" id="A0A3N4MXV9"/>
<keyword evidence="4" id="KW-1185">Reference proteome</keyword>
<dbReference type="InterPro" id="IPR019734">
    <property type="entry name" value="TPR_rpt"/>
</dbReference>
<name>A0A3N4MXV9_9BACT</name>
<feature type="repeat" description="TPR" evidence="1">
    <location>
        <begin position="88"/>
        <end position="121"/>
    </location>
</feature>
<dbReference type="OrthoDB" id="680903at2"/>
<gene>
    <name evidence="3" type="ORF">EG028_16475</name>
</gene>
<dbReference type="RefSeq" id="WP_120517609.1">
    <property type="nucleotide sequence ID" value="NZ_QXZY01000009.1"/>
</dbReference>
<dbReference type="Pfam" id="PF13174">
    <property type="entry name" value="TPR_6"/>
    <property type="match status" value="1"/>
</dbReference>
<dbReference type="EMBL" id="RMBX01000008">
    <property type="protein sequence ID" value="RPD40243.1"/>
    <property type="molecule type" value="Genomic_DNA"/>
</dbReference>
<protein>
    <submittedName>
        <fullName evidence="3">Uncharacterized protein</fullName>
    </submittedName>
</protein>
<accession>A0A3N4MXV9</accession>
<keyword evidence="1" id="KW-0802">TPR repeat</keyword>
<feature type="chain" id="PRO_5018331809" evidence="2">
    <location>
        <begin position="21"/>
        <end position="381"/>
    </location>
</feature>
<dbReference type="PANTHER" id="PTHR12558:SF13">
    <property type="entry name" value="CELL DIVISION CYCLE PROTEIN 27 HOMOLOG"/>
    <property type="match status" value="1"/>
</dbReference>
<dbReference type="InterPro" id="IPR011990">
    <property type="entry name" value="TPR-like_helical_dom_sf"/>
</dbReference>
<dbReference type="PANTHER" id="PTHR12558">
    <property type="entry name" value="CELL DIVISION CYCLE 16,23,27"/>
    <property type="match status" value="1"/>
</dbReference>
<comment type="caution">
    <text evidence="3">The sequence shown here is derived from an EMBL/GenBank/DDBJ whole genome shotgun (WGS) entry which is preliminary data.</text>
</comment>
<dbReference type="SMART" id="SM00028">
    <property type="entry name" value="TPR"/>
    <property type="match status" value="5"/>
</dbReference>
<dbReference type="Gene3D" id="1.25.40.10">
    <property type="entry name" value="Tetratricopeptide repeat domain"/>
    <property type="match status" value="2"/>
</dbReference>
<reference evidence="4" key="1">
    <citation type="submission" date="2018-11" db="EMBL/GenBank/DDBJ databases">
        <title>Chitinophaga lutea sp.nov., isolate from arsenic contaminated soil.</title>
        <authorList>
            <person name="Zong Y."/>
        </authorList>
    </citation>
    <scope>NUCLEOTIDE SEQUENCE [LARGE SCALE GENOMIC DNA]</scope>
    <source>
        <strain evidence="4">YLT18</strain>
    </source>
</reference>
<organism evidence="3 4">
    <name type="scientific">Chitinophaga barathri</name>
    <dbReference type="NCBI Taxonomy" id="1647451"/>
    <lineage>
        <taxon>Bacteria</taxon>
        <taxon>Pseudomonadati</taxon>
        <taxon>Bacteroidota</taxon>
        <taxon>Chitinophagia</taxon>
        <taxon>Chitinophagales</taxon>
        <taxon>Chitinophagaceae</taxon>
        <taxon>Chitinophaga</taxon>
    </lineage>
</organism>
<keyword evidence="2" id="KW-0732">Signal</keyword>